<keyword evidence="3" id="KW-1185">Reference proteome</keyword>
<dbReference type="AlphaFoldDB" id="A0A8J3QM69"/>
<evidence type="ECO:0000313" key="2">
    <source>
        <dbReference type="EMBL" id="GIH12454.1"/>
    </source>
</evidence>
<evidence type="ECO:0000313" key="3">
    <source>
        <dbReference type="Proteomes" id="UP000642748"/>
    </source>
</evidence>
<dbReference type="Proteomes" id="UP000642748">
    <property type="component" value="Unassembled WGS sequence"/>
</dbReference>
<accession>A0A8J3QM69</accession>
<keyword evidence="1" id="KW-0812">Transmembrane</keyword>
<dbReference type="RefSeq" id="WP_203916179.1">
    <property type="nucleotide sequence ID" value="NZ_BONZ01000007.1"/>
</dbReference>
<protein>
    <submittedName>
        <fullName evidence="2">Uncharacterized protein</fullName>
    </submittedName>
</protein>
<proteinExistence type="predicted"/>
<dbReference type="EMBL" id="BONZ01000007">
    <property type="protein sequence ID" value="GIH12454.1"/>
    <property type="molecule type" value="Genomic_DNA"/>
</dbReference>
<organism evidence="2 3">
    <name type="scientific">Rugosimonospora africana</name>
    <dbReference type="NCBI Taxonomy" id="556532"/>
    <lineage>
        <taxon>Bacteria</taxon>
        <taxon>Bacillati</taxon>
        <taxon>Actinomycetota</taxon>
        <taxon>Actinomycetes</taxon>
        <taxon>Micromonosporales</taxon>
        <taxon>Micromonosporaceae</taxon>
        <taxon>Rugosimonospora</taxon>
    </lineage>
</organism>
<keyword evidence="1" id="KW-0472">Membrane</keyword>
<comment type="caution">
    <text evidence="2">The sequence shown here is derived from an EMBL/GenBank/DDBJ whole genome shotgun (WGS) entry which is preliminary data.</text>
</comment>
<keyword evidence="1" id="KW-1133">Transmembrane helix</keyword>
<name>A0A8J3QM69_9ACTN</name>
<feature type="transmembrane region" description="Helical" evidence="1">
    <location>
        <begin position="76"/>
        <end position="94"/>
    </location>
</feature>
<reference evidence="2" key="1">
    <citation type="submission" date="2021-01" db="EMBL/GenBank/DDBJ databases">
        <title>Whole genome shotgun sequence of Rugosimonospora africana NBRC 104875.</title>
        <authorList>
            <person name="Komaki H."/>
            <person name="Tamura T."/>
        </authorList>
    </citation>
    <scope>NUCLEOTIDE SEQUENCE</scope>
    <source>
        <strain evidence="2">NBRC 104875</strain>
    </source>
</reference>
<evidence type="ECO:0000256" key="1">
    <source>
        <dbReference type="SAM" id="Phobius"/>
    </source>
</evidence>
<sequence>MKVSHFPLRVAIGAFFLNSGMSKWNLEGQAVETTHAMAVGAVPQLQRFRPGVFNRLLAASEVVIGTALVVPVVPSALVGLGLCGFGGGLMRLYWATPAMHRPGDPRPTQQGVPLAKDSWLLGAGLTLVLDDLMNGKRRLRGRGSRAARGATLLGRGSRAAHG</sequence>
<gene>
    <name evidence="2" type="ORF">Raf01_06260</name>
</gene>